<dbReference type="AlphaFoldDB" id="A0A0V1F2K8"/>
<comment type="caution">
    <text evidence="2">The sequence shown here is derived from an EMBL/GenBank/DDBJ whole genome shotgun (WGS) entry which is preliminary data.</text>
</comment>
<proteinExistence type="predicted"/>
<organism evidence="2 3">
    <name type="scientific">Trichinella pseudospiralis</name>
    <name type="common">Parasitic roundworm</name>
    <dbReference type="NCBI Taxonomy" id="6337"/>
    <lineage>
        <taxon>Eukaryota</taxon>
        <taxon>Metazoa</taxon>
        <taxon>Ecdysozoa</taxon>
        <taxon>Nematoda</taxon>
        <taxon>Enoplea</taxon>
        <taxon>Dorylaimia</taxon>
        <taxon>Trichinellida</taxon>
        <taxon>Trichinellidae</taxon>
        <taxon>Trichinella</taxon>
    </lineage>
</organism>
<dbReference type="InterPro" id="IPR008962">
    <property type="entry name" value="PapD-like_sf"/>
</dbReference>
<dbReference type="SUPFAM" id="SSF49354">
    <property type="entry name" value="PapD-like"/>
    <property type="match status" value="1"/>
</dbReference>
<sequence length="51" mass="5813">MSDRSEISSSPTVLDYVYPADHQQRAVLKIKNESDLRLALKIKTTNNSCFK</sequence>
<evidence type="ECO:0000259" key="1">
    <source>
        <dbReference type="PROSITE" id="PS50202"/>
    </source>
</evidence>
<accession>A0A0V1F2K8</accession>
<dbReference type="PROSITE" id="PS50202">
    <property type="entry name" value="MSP"/>
    <property type="match status" value="1"/>
</dbReference>
<evidence type="ECO:0000313" key="2">
    <source>
        <dbReference type="EMBL" id="KRY80175.1"/>
    </source>
</evidence>
<feature type="non-terminal residue" evidence="2">
    <location>
        <position position="51"/>
    </location>
</feature>
<reference evidence="2 3" key="1">
    <citation type="submission" date="2015-01" db="EMBL/GenBank/DDBJ databases">
        <title>Evolution of Trichinella species and genotypes.</title>
        <authorList>
            <person name="Korhonen P.K."/>
            <person name="Edoardo P."/>
            <person name="Giuseppe L.R."/>
            <person name="Gasser R.B."/>
        </authorList>
    </citation>
    <scope>NUCLEOTIDE SEQUENCE [LARGE SCALE GENOMIC DNA]</scope>
    <source>
        <strain evidence="2">ISS470</strain>
    </source>
</reference>
<dbReference type="Proteomes" id="UP000054995">
    <property type="component" value="Unassembled WGS sequence"/>
</dbReference>
<dbReference type="InterPro" id="IPR000535">
    <property type="entry name" value="MSP_dom"/>
</dbReference>
<feature type="domain" description="MSP" evidence="1">
    <location>
        <begin position="6"/>
        <end position="51"/>
    </location>
</feature>
<name>A0A0V1F2K8_TRIPS</name>
<dbReference type="OrthoDB" id="5860817at2759"/>
<dbReference type="EMBL" id="JYDT01000733">
    <property type="protein sequence ID" value="KRY80175.1"/>
    <property type="molecule type" value="Genomic_DNA"/>
</dbReference>
<keyword evidence="3" id="KW-1185">Reference proteome</keyword>
<evidence type="ECO:0000313" key="3">
    <source>
        <dbReference type="Proteomes" id="UP000054995"/>
    </source>
</evidence>
<dbReference type="Gene3D" id="2.60.40.10">
    <property type="entry name" value="Immunoglobulins"/>
    <property type="match status" value="1"/>
</dbReference>
<gene>
    <name evidence="2" type="ORF">T4D_16149</name>
</gene>
<dbReference type="Pfam" id="PF00635">
    <property type="entry name" value="Motile_Sperm"/>
    <property type="match status" value="1"/>
</dbReference>
<protein>
    <recommendedName>
        <fullName evidence="1">MSP domain-containing protein</fullName>
    </recommendedName>
</protein>
<dbReference type="InterPro" id="IPR013783">
    <property type="entry name" value="Ig-like_fold"/>
</dbReference>